<evidence type="ECO:0000256" key="1">
    <source>
        <dbReference type="SAM" id="MobiDB-lite"/>
    </source>
</evidence>
<evidence type="ECO:0000313" key="3">
    <source>
        <dbReference type="Proteomes" id="UP001499987"/>
    </source>
</evidence>
<sequence>MTNFLLQAAAETLGALAAAGALALGAWTARKAQSARRARALRCQLARTAPAPEAPPLDVATEDAR</sequence>
<name>A0ABP4EJB1_9ACTN</name>
<keyword evidence="3" id="KW-1185">Reference proteome</keyword>
<organism evidence="2 3">
    <name type="scientific">Kitasatospora arboriphila</name>
    <dbReference type="NCBI Taxonomy" id="258052"/>
    <lineage>
        <taxon>Bacteria</taxon>
        <taxon>Bacillati</taxon>
        <taxon>Actinomycetota</taxon>
        <taxon>Actinomycetes</taxon>
        <taxon>Kitasatosporales</taxon>
        <taxon>Streptomycetaceae</taxon>
        <taxon>Kitasatospora</taxon>
    </lineage>
</organism>
<dbReference type="Proteomes" id="UP001499987">
    <property type="component" value="Unassembled WGS sequence"/>
</dbReference>
<accession>A0ABP4EJB1</accession>
<comment type="caution">
    <text evidence="2">The sequence shown here is derived from an EMBL/GenBank/DDBJ whole genome shotgun (WGS) entry which is preliminary data.</text>
</comment>
<gene>
    <name evidence="2" type="ORF">GCM10009663_57280</name>
</gene>
<reference evidence="3" key="1">
    <citation type="journal article" date="2019" name="Int. J. Syst. Evol. Microbiol.">
        <title>The Global Catalogue of Microorganisms (GCM) 10K type strain sequencing project: providing services to taxonomists for standard genome sequencing and annotation.</title>
        <authorList>
            <consortium name="The Broad Institute Genomics Platform"/>
            <consortium name="The Broad Institute Genome Sequencing Center for Infectious Disease"/>
            <person name="Wu L."/>
            <person name="Ma J."/>
        </authorList>
    </citation>
    <scope>NUCLEOTIDE SEQUENCE [LARGE SCALE GENOMIC DNA]</scope>
    <source>
        <strain evidence="3">JCM 13002</strain>
    </source>
</reference>
<protein>
    <submittedName>
        <fullName evidence="2">Uncharacterized protein</fullName>
    </submittedName>
</protein>
<feature type="region of interest" description="Disordered" evidence="1">
    <location>
        <begin position="46"/>
        <end position="65"/>
    </location>
</feature>
<proteinExistence type="predicted"/>
<evidence type="ECO:0000313" key="2">
    <source>
        <dbReference type="EMBL" id="GAA1107939.1"/>
    </source>
</evidence>
<dbReference type="EMBL" id="BAAALD010000071">
    <property type="protein sequence ID" value="GAA1107939.1"/>
    <property type="molecule type" value="Genomic_DNA"/>
</dbReference>